<proteinExistence type="predicted"/>
<reference evidence="1 2" key="1">
    <citation type="journal article" date="2023" name="Hortic Res">
        <title>The complete reference genome for grapevine (Vitis vinifera L.) genetics and breeding.</title>
        <authorList>
            <person name="Shi X."/>
            <person name="Cao S."/>
            <person name="Wang X."/>
            <person name="Huang S."/>
            <person name="Wang Y."/>
            <person name="Liu Z."/>
            <person name="Liu W."/>
            <person name="Leng X."/>
            <person name="Peng Y."/>
            <person name="Wang N."/>
            <person name="Wang Y."/>
            <person name="Ma Z."/>
            <person name="Xu X."/>
            <person name="Zhang F."/>
            <person name="Xue H."/>
            <person name="Zhong H."/>
            <person name="Wang Y."/>
            <person name="Zhang K."/>
            <person name="Velt A."/>
            <person name="Avia K."/>
            <person name="Holtgrawe D."/>
            <person name="Grimplet J."/>
            <person name="Matus J.T."/>
            <person name="Ware D."/>
            <person name="Wu X."/>
            <person name="Wang H."/>
            <person name="Liu C."/>
            <person name="Fang Y."/>
            <person name="Rustenholz C."/>
            <person name="Cheng Z."/>
            <person name="Xiao H."/>
            <person name="Zhou Y."/>
        </authorList>
    </citation>
    <scope>NUCLEOTIDE SEQUENCE [LARGE SCALE GENOMIC DNA]</scope>
    <source>
        <strain evidence="2">cv. Pinot noir / PN40024</strain>
        <tissue evidence="1">Leaf</tissue>
    </source>
</reference>
<evidence type="ECO:0000313" key="2">
    <source>
        <dbReference type="Proteomes" id="UP001227230"/>
    </source>
</evidence>
<dbReference type="Gene3D" id="3.10.110.10">
    <property type="entry name" value="Ubiquitin Conjugating Enzyme"/>
    <property type="match status" value="1"/>
</dbReference>
<organism evidence="1 2">
    <name type="scientific">Vitis vinifera</name>
    <name type="common">Grape</name>
    <dbReference type="NCBI Taxonomy" id="29760"/>
    <lineage>
        <taxon>Eukaryota</taxon>
        <taxon>Viridiplantae</taxon>
        <taxon>Streptophyta</taxon>
        <taxon>Embryophyta</taxon>
        <taxon>Tracheophyta</taxon>
        <taxon>Spermatophyta</taxon>
        <taxon>Magnoliopsida</taxon>
        <taxon>eudicotyledons</taxon>
        <taxon>Gunneridae</taxon>
        <taxon>Pentapetalae</taxon>
        <taxon>rosids</taxon>
        <taxon>Vitales</taxon>
        <taxon>Vitaceae</taxon>
        <taxon>Viteae</taxon>
        <taxon>Vitis</taxon>
    </lineage>
</organism>
<gene>
    <name evidence="1" type="ORF">VitviT2T_013730</name>
</gene>
<protein>
    <submittedName>
        <fullName evidence="1">Uncharacterized protein</fullName>
    </submittedName>
</protein>
<sequence length="62" mass="7069">MSNSSAPSHKVLSKIAFRKELAECQVNPHVGFEHKVINNLQRWVVEVNGAPQTLYANELYQF</sequence>
<keyword evidence="2" id="KW-1185">Reference proteome</keyword>
<dbReference type="SUPFAM" id="SSF54495">
    <property type="entry name" value="UBC-like"/>
    <property type="match status" value="1"/>
</dbReference>
<dbReference type="Proteomes" id="UP001227230">
    <property type="component" value="Chromosome 9"/>
</dbReference>
<dbReference type="InterPro" id="IPR016135">
    <property type="entry name" value="UBQ-conjugating_enzyme/RWD"/>
</dbReference>
<accession>A0ABY9CHK4</accession>
<dbReference type="EMBL" id="CP126656">
    <property type="protein sequence ID" value="WJZ94918.1"/>
    <property type="molecule type" value="Genomic_DNA"/>
</dbReference>
<evidence type="ECO:0000313" key="1">
    <source>
        <dbReference type="EMBL" id="WJZ94918.1"/>
    </source>
</evidence>
<name>A0ABY9CHK4_VITVI</name>